<dbReference type="Pfam" id="PF07819">
    <property type="entry name" value="PGAP1"/>
    <property type="match status" value="1"/>
</dbReference>
<dbReference type="PANTHER" id="PTHR15495">
    <property type="entry name" value="NEGATIVE REGULATOR OF VESICLE FORMATION-RELATED"/>
    <property type="match status" value="1"/>
</dbReference>
<dbReference type="GO" id="GO:0005783">
    <property type="term" value="C:endoplasmic reticulum"/>
    <property type="evidence" value="ECO:0007669"/>
    <property type="project" value="TreeGrafter"/>
</dbReference>
<dbReference type="PANTHER" id="PTHR15495:SF7">
    <property type="entry name" value="GPI INOSITOL-DEACYLASE"/>
    <property type="match status" value="1"/>
</dbReference>
<evidence type="ECO:0000256" key="3">
    <source>
        <dbReference type="ARBA" id="ARBA00022801"/>
    </source>
</evidence>
<evidence type="ECO:0000313" key="9">
    <source>
        <dbReference type="WBParaSite" id="SSLN_0001364401-mRNA-1"/>
    </source>
</evidence>
<dbReference type="InterPro" id="IPR012908">
    <property type="entry name" value="PGAP1-ab_dom-like"/>
</dbReference>
<keyword evidence="4 6" id="KW-1133">Transmembrane helix</keyword>
<sequence length="177" mass="19972">LAMIRFMFAALLVACAVRLNLTYWSENECLMTYMFSIPHFMVIIIPSSLPVLFIPGSQGTAKEMRSLASVALQMTLSRSTNISFDYFALDFNQVPVLRFASALIFHCDVILLYVRVSKWLCITSVVGVGSEMLDIHQRVRSFWNAINTSVKFEHLAFLSITGGSRDLQVIYFPVVNS</sequence>
<organism evidence="9">
    <name type="scientific">Schistocephalus solidus</name>
    <name type="common">Tapeworm</name>
    <dbReference type="NCBI Taxonomy" id="70667"/>
    <lineage>
        <taxon>Eukaryota</taxon>
        <taxon>Metazoa</taxon>
        <taxon>Spiralia</taxon>
        <taxon>Lophotrochozoa</taxon>
        <taxon>Platyhelminthes</taxon>
        <taxon>Cestoda</taxon>
        <taxon>Eucestoda</taxon>
        <taxon>Diphyllobothriidea</taxon>
        <taxon>Diphyllobothriidae</taxon>
        <taxon>Schistocephalus</taxon>
    </lineage>
</organism>
<reference evidence="9" key="1">
    <citation type="submission" date="2016-06" db="UniProtKB">
        <authorList>
            <consortium name="WormBaseParasite"/>
        </authorList>
    </citation>
    <scope>IDENTIFICATION</scope>
</reference>
<keyword evidence="2 6" id="KW-0812">Transmembrane</keyword>
<feature type="domain" description="GPI inositol-deacylase PGAP1-like alpha/beta" evidence="8">
    <location>
        <begin position="48"/>
        <end position="93"/>
    </location>
</feature>
<dbReference type="GO" id="GO:0016020">
    <property type="term" value="C:membrane"/>
    <property type="evidence" value="ECO:0007669"/>
    <property type="project" value="GOC"/>
</dbReference>
<dbReference type="GO" id="GO:0006505">
    <property type="term" value="P:GPI anchor metabolic process"/>
    <property type="evidence" value="ECO:0007669"/>
    <property type="project" value="TreeGrafter"/>
</dbReference>
<feature type="signal peptide" evidence="7">
    <location>
        <begin position="1"/>
        <end position="22"/>
    </location>
</feature>
<protein>
    <submittedName>
        <fullName evidence="9">Pecanex-like protein</fullName>
    </submittedName>
</protein>
<dbReference type="InterPro" id="IPR039529">
    <property type="entry name" value="PGAP1/BST1"/>
</dbReference>
<name>A0A183T9J3_SCHSO</name>
<dbReference type="WBParaSite" id="SSLN_0001364401-mRNA-1">
    <property type="protein sequence ID" value="SSLN_0001364401-mRNA-1"/>
    <property type="gene ID" value="SSLN_0001364401"/>
</dbReference>
<keyword evidence="5 6" id="KW-0472">Membrane</keyword>
<feature type="chain" id="PRO_5008154012" evidence="7">
    <location>
        <begin position="23"/>
        <end position="177"/>
    </location>
</feature>
<evidence type="ECO:0000256" key="1">
    <source>
        <dbReference type="ARBA" id="ARBA00004308"/>
    </source>
</evidence>
<feature type="transmembrane region" description="Helical" evidence="6">
    <location>
        <begin position="96"/>
        <end position="114"/>
    </location>
</feature>
<proteinExistence type="predicted"/>
<evidence type="ECO:0000256" key="4">
    <source>
        <dbReference type="ARBA" id="ARBA00022989"/>
    </source>
</evidence>
<feature type="transmembrane region" description="Helical" evidence="6">
    <location>
        <begin position="30"/>
        <end position="54"/>
    </location>
</feature>
<dbReference type="GO" id="GO:0006888">
    <property type="term" value="P:endoplasmic reticulum to Golgi vesicle-mediated transport"/>
    <property type="evidence" value="ECO:0007669"/>
    <property type="project" value="TreeGrafter"/>
</dbReference>
<dbReference type="AlphaFoldDB" id="A0A183T9J3"/>
<dbReference type="GO" id="GO:0050185">
    <property type="term" value="F:phosphatidylinositol deacylase activity"/>
    <property type="evidence" value="ECO:0007669"/>
    <property type="project" value="TreeGrafter"/>
</dbReference>
<evidence type="ECO:0000256" key="5">
    <source>
        <dbReference type="ARBA" id="ARBA00023136"/>
    </source>
</evidence>
<keyword evidence="7" id="KW-0732">Signal</keyword>
<comment type="subcellular location">
    <subcellularLocation>
        <location evidence="1">Endomembrane system</location>
    </subcellularLocation>
</comment>
<accession>A0A183T9J3</accession>
<evidence type="ECO:0000256" key="7">
    <source>
        <dbReference type="SAM" id="SignalP"/>
    </source>
</evidence>
<keyword evidence="3" id="KW-0378">Hydrolase</keyword>
<evidence type="ECO:0000259" key="8">
    <source>
        <dbReference type="Pfam" id="PF07819"/>
    </source>
</evidence>
<evidence type="ECO:0000256" key="2">
    <source>
        <dbReference type="ARBA" id="ARBA00022692"/>
    </source>
</evidence>
<evidence type="ECO:0000256" key="6">
    <source>
        <dbReference type="SAM" id="Phobius"/>
    </source>
</evidence>